<organism evidence="2 3">
    <name type="scientific">Dibothriocephalus latus</name>
    <name type="common">Fish tapeworm</name>
    <name type="synonym">Diphyllobothrium latum</name>
    <dbReference type="NCBI Taxonomy" id="60516"/>
    <lineage>
        <taxon>Eukaryota</taxon>
        <taxon>Metazoa</taxon>
        <taxon>Spiralia</taxon>
        <taxon>Lophotrochozoa</taxon>
        <taxon>Platyhelminthes</taxon>
        <taxon>Cestoda</taxon>
        <taxon>Eucestoda</taxon>
        <taxon>Diphyllobothriidea</taxon>
        <taxon>Diphyllobothriidae</taxon>
        <taxon>Dibothriocephalus</taxon>
    </lineage>
</organism>
<dbReference type="Proteomes" id="UP000281553">
    <property type="component" value="Unassembled WGS sequence"/>
</dbReference>
<reference evidence="2 3" key="1">
    <citation type="submission" date="2018-11" db="EMBL/GenBank/DDBJ databases">
        <authorList>
            <consortium name="Pathogen Informatics"/>
        </authorList>
    </citation>
    <scope>NUCLEOTIDE SEQUENCE [LARGE SCALE GENOMIC DNA]</scope>
</reference>
<dbReference type="EMBL" id="UYRU01064635">
    <property type="protein sequence ID" value="VDN16095.1"/>
    <property type="molecule type" value="Genomic_DNA"/>
</dbReference>
<feature type="compositionally biased region" description="Polar residues" evidence="1">
    <location>
        <begin position="51"/>
        <end position="74"/>
    </location>
</feature>
<dbReference type="AlphaFoldDB" id="A0A3P7LGQ6"/>
<proteinExistence type="predicted"/>
<sequence length="74" mass="8123">MHSLPPQDFTNEEPLLTPTELSNELAAEQDAFAAFDCVNPDYSALRHHATRPSQQQPLLSVSRDVNVTATTTAD</sequence>
<gene>
    <name evidence="2" type="ORF">DILT_LOCUS11926</name>
</gene>
<name>A0A3P7LGQ6_DIBLA</name>
<feature type="non-terminal residue" evidence="2">
    <location>
        <position position="74"/>
    </location>
</feature>
<evidence type="ECO:0000313" key="2">
    <source>
        <dbReference type="EMBL" id="VDN16095.1"/>
    </source>
</evidence>
<feature type="region of interest" description="Disordered" evidence="1">
    <location>
        <begin position="48"/>
        <end position="74"/>
    </location>
</feature>
<dbReference type="OrthoDB" id="63267at2759"/>
<evidence type="ECO:0000256" key="1">
    <source>
        <dbReference type="SAM" id="MobiDB-lite"/>
    </source>
</evidence>
<keyword evidence="3" id="KW-1185">Reference proteome</keyword>
<accession>A0A3P7LGQ6</accession>
<protein>
    <submittedName>
        <fullName evidence="2">Uncharacterized protein</fullName>
    </submittedName>
</protein>
<evidence type="ECO:0000313" key="3">
    <source>
        <dbReference type="Proteomes" id="UP000281553"/>
    </source>
</evidence>